<feature type="non-terminal residue" evidence="2">
    <location>
        <position position="45"/>
    </location>
</feature>
<proteinExistence type="predicted"/>
<protein>
    <submittedName>
        <fullName evidence="2">Uncharacterized protein</fullName>
    </submittedName>
</protein>
<comment type="caution">
    <text evidence="2">The sequence shown here is derived from an EMBL/GenBank/DDBJ whole genome shotgun (WGS) entry which is preliminary data.</text>
</comment>
<dbReference type="EMBL" id="MDYO01000412">
    <property type="protein sequence ID" value="OQD77416.1"/>
    <property type="molecule type" value="Genomic_DNA"/>
</dbReference>
<dbReference type="Proteomes" id="UP000191612">
    <property type="component" value="Unassembled WGS sequence"/>
</dbReference>
<dbReference type="AlphaFoldDB" id="A0A1V6PLK7"/>
<organism evidence="2 3">
    <name type="scientific">Penicillium solitum</name>
    <dbReference type="NCBI Taxonomy" id="60172"/>
    <lineage>
        <taxon>Eukaryota</taxon>
        <taxon>Fungi</taxon>
        <taxon>Dikarya</taxon>
        <taxon>Ascomycota</taxon>
        <taxon>Pezizomycotina</taxon>
        <taxon>Eurotiomycetes</taxon>
        <taxon>Eurotiomycetidae</taxon>
        <taxon>Eurotiales</taxon>
        <taxon>Aspergillaceae</taxon>
        <taxon>Penicillium</taxon>
    </lineage>
</organism>
<feature type="compositionally biased region" description="Polar residues" evidence="1">
    <location>
        <begin position="23"/>
        <end position="39"/>
    </location>
</feature>
<feature type="region of interest" description="Disordered" evidence="1">
    <location>
        <begin position="1"/>
        <end position="45"/>
    </location>
</feature>
<sequence>LTSYGKPEGGSGIPIRDRASSPVPGTNKCTQEARQQARASSKPLL</sequence>
<keyword evidence="3" id="KW-1185">Reference proteome</keyword>
<name>A0A1V6PLK7_9EURO</name>
<evidence type="ECO:0000313" key="3">
    <source>
        <dbReference type="Proteomes" id="UP000191612"/>
    </source>
</evidence>
<evidence type="ECO:0000256" key="1">
    <source>
        <dbReference type="SAM" id="MobiDB-lite"/>
    </source>
</evidence>
<gene>
    <name evidence="2" type="ORF">PENSOL_c413G11432</name>
</gene>
<feature type="non-terminal residue" evidence="2">
    <location>
        <position position="1"/>
    </location>
</feature>
<reference evidence="3" key="1">
    <citation type="journal article" date="2017" name="Nat. Microbiol.">
        <title>Global analysis of biosynthetic gene clusters reveals vast potential of secondary metabolite production in Penicillium species.</title>
        <authorList>
            <person name="Nielsen J.C."/>
            <person name="Grijseels S."/>
            <person name="Prigent S."/>
            <person name="Ji B."/>
            <person name="Dainat J."/>
            <person name="Nielsen K.F."/>
            <person name="Frisvad J.C."/>
            <person name="Workman M."/>
            <person name="Nielsen J."/>
        </authorList>
    </citation>
    <scope>NUCLEOTIDE SEQUENCE [LARGE SCALE GENOMIC DNA]</scope>
    <source>
        <strain evidence="3">IBT 29525</strain>
    </source>
</reference>
<accession>A0A1V6PLK7</accession>
<dbReference type="STRING" id="60172.A0A1V6PLK7"/>
<evidence type="ECO:0000313" key="2">
    <source>
        <dbReference type="EMBL" id="OQD77416.1"/>
    </source>
</evidence>